<organism evidence="1 2">
    <name type="scientific">Roseospira marina</name>
    <dbReference type="NCBI Taxonomy" id="140057"/>
    <lineage>
        <taxon>Bacteria</taxon>
        <taxon>Pseudomonadati</taxon>
        <taxon>Pseudomonadota</taxon>
        <taxon>Alphaproteobacteria</taxon>
        <taxon>Rhodospirillales</taxon>
        <taxon>Rhodospirillaceae</taxon>
        <taxon>Roseospira</taxon>
    </lineage>
</organism>
<evidence type="ECO:0000313" key="2">
    <source>
        <dbReference type="Proteomes" id="UP000324065"/>
    </source>
</evidence>
<dbReference type="Gene3D" id="3.90.550.10">
    <property type="entry name" value="Spore Coat Polysaccharide Biosynthesis Protein SpsA, Chain A"/>
    <property type="match status" value="1"/>
</dbReference>
<dbReference type="AlphaFoldDB" id="A0A5M6IFA9"/>
<dbReference type="InterPro" id="IPR029044">
    <property type="entry name" value="Nucleotide-diphossugar_trans"/>
</dbReference>
<gene>
    <name evidence="1" type="ORF">F1188_04630</name>
</gene>
<dbReference type="EMBL" id="VWPJ01000003">
    <property type="protein sequence ID" value="KAA5606627.1"/>
    <property type="molecule type" value="Genomic_DNA"/>
</dbReference>
<dbReference type="RefSeq" id="WP_150061228.1">
    <property type="nucleotide sequence ID" value="NZ_JACHII010000005.1"/>
</dbReference>
<reference evidence="1 2" key="1">
    <citation type="submission" date="2019-09" db="EMBL/GenBank/DDBJ databases">
        <title>Genome sequence of Roseospira marina, one of the more divergent members of the non-sulfur purple photosynthetic bacterial family, the Rhodospirillaceae.</title>
        <authorList>
            <person name="Meyer T."/>
            <person name="Kyndt J."/>
        </authorList>
    </citation>
    <scope>NUCLEOTIDE SEQUENCE [LARGE SCALE GENOMIC DNA]</scope>
    <source>
        <strain evidence="1 2">DSM 15113</strain>
    </source>
</reference>
<sequence>MTIAPWTRFALDSRVELTPEMSVILGADHSAPALARTLDAFEALGPRPRREVIVPSRRAASASQALLTLHIDADPNLRPIPSDDVPLSAQYNVGASVARADVLMFVRPGAEPDAATMEAIAAAFAADAAAILGFVGAGATGPQPLHPGDLLPGRATRPVGFIAIRRTAWETVGPFDITWTGTQAVGWALRAMAQDLMVLGTAVGGTARPACLPTVTVWEELWARGVALDPALTRSRQTARAEHRRALAVQARHHGQTRLGALACLIQGMTRTPGSVIRDPMAWLTASAEIITDPGTSKPCSAS</sequence>
<accession>A0A5M6IFA9</accession>
<name>A0A5M6IFA9_9PROT</name>
<evidence type="ECO:0000313" key="1">
    <source>
        <dbReference type="EMBL" id="KAA5606627.1"/>
    </source>
</evidence>
<keyword evidence="2" id="KW-1185">Reference proteome</keyword>
<evidence type="ECO:0008006" key="3">
    <source>
        <dbReference type="Google" id="ProtNLM"/>
    </source>
</evidence>
<protein>
    <recommendedName>
        <fullName evidence="3">Glycosyltransferase family 2 protein</fullName>
    </recommendedName>
</protein>
<dbReference type="OrthoDB" id="5291101at2"/>
<proteinExistence type="predicted"/>
<dbReference type="SUPFAM" id="SSF53448">
    <property type="entry name" value="Nucleotide-diphospho-sugar transferases"/>
    <property type="match status" value="1"/>
</dbReference>
<comment type="caution">
    <text evidence="1">The sequence shown here is derived from an EMBL/GenBank/DDBJ whole genome shotgun (WGS) entry which is preliminary data.</text>
</comment>
<dbReference type="Proteomes" id="UP000324065">
    <property type="component" value="Unassembled WGS sequence"/>
</dbReference>